<evidence type="ECO:0000313" key="2">
    <source>
        <dbReference type="Proteomes" id="UP001596091"/>
    </source>
</evidence>
<proteinExistence type="predicted"/>
<dbReference type="RefSeq" id="WP_263334756.1">
    <property type="nucleotide sequence ID" value="NZ_JAGSYH010000002.1"/>
</dbReference>
<gene>
    <name evidence="1" type="ORF">ACFPT7_01500</name>
</gene>
<protein>
    <submittedName>
        <fullName evidence="1">DUF4177 domain-containing protein</fullName>
    </submittedName>
</protein>
<reference evidence="2" key="1">
    <citation type="journal article" date="2019" name="Int. J. Syst. Evol. Microbiol.">
        <title>The Global Catalogue of Microorganisms (GCM) 10K type strain sequencing project: providing services to taxonomists for standard genome sequencing and annotation.</title>
        <authorList>
            <consortium name="The Broad Institute Genomics Platform"/>
            <consortium name="The Broad Institute Genome Sequencing Center for Infectious Disease"/>
            <person name="Wu L."/>
            <person name="Ma J."/>
        </authorList>
    </citation>
    <scope>NUCLEOTIDE SEQUENCE [LARGE SCALE GENOMIC DNA]</scope>
    <source>
        <strain evidence="2">JCM 4087</strain>
    </source>
</reference>
<evidence type="ECO:0000313" key="1">
    <source>
        <dbReference type="EMBL" id="MFC5860961.1"/>
    </source>
</evidence>
<keyword evidence="2" id="KW-1185">Reference proteome</keyword>
<accession>A0ABW1E9M6</accession>
<dbReference type="Proteomes" id="UP001596091">
    <property type="component" value="Unassembled WGS sequence"/>
</dbReference>
<organism evidence="1 2">
    <name type="scientific">Acidicapsa dinghuensis</name>
    <dbReference type="NCBI Taxonomy" id="2218256"/>
    <lineage>
        <taxon>Bacteria</taxon>
        <taxon>Pseudomonadati</taxon>
        <taxon>Acidobacteriota</taxon>
        <taxon>Terriglobia</taxon>
        <taxon>Terriglobales</taxon>
        <taxon>Acidobacteriaceae</taxon>
        <taxon>Acidicapsa</taxon>
    </lineage>
</organism>
<name>A0ABW1E9M6_9BACT</name>
<dbReference type="EMBL" id="JBHSPH010000001">
    <property type="protein sequence ID" value="MFC5860961.1"/>
    <property type="molecule type" value="Genomic_DNA"/>
</dbReference>
<sequence length="152" mass="16783">MQSDRFTKFLLAVIALSLVALVGEGWRRQPVVLAADGTAAKQVWEYKVIERSFRWKDNYVTGVDKWYEDGRALPAPGEDGWGALRTKLAELGAQGWELVSVTPYSDGMRMTLNTNKSPLGLTLPVSEASSLSGFSAGGMTTNDQWVFKRIKP</sequence>
<comment type="caution">
    <text evidence="1">The sequence shown here is derived from an EMBL/GenBank/DDBJ whole genome shotgun (WGS) entry which is preliminary data.</text>
</comment>